<name>A0A1I0A7B0_9BACI</name>
<keyword evidence="2" id="KW-1185">Reference proteome</keyword>
<evidence type="ECO:0000313" key="2">
    <source>
        <dbReference type="Proteomes" id="UP000199095"/>
    </source>
</evidence>
<dbReference type="EMBL" id="FOHJ01000002">
    <property type="protein sequence ID" value="SES89569.1"/>
    <property type="molecule type" value="Genomic_DNA"/>
</dbReference>
<dbReference type="STRING" id="237682.SAMN05421676_10248"/>
<gene>
    <name evidence="1" type="ORF">SAMN05421676_10248</name>
</gene>
<sequence>MEKERNKSVELEVDIKKVRVLVRLAQFQFERLKLVKEYSNLLDRMKIETEIDIEEANKILSEFAHFHKEVR</sequence>
<dbReference type="RefSeq" id="WP_093131730.1">
    <property type="nucleotide sequence ID" value="NZ_FOHJ01000002.1"/>
</dbReference>
<reference evidence="2" key="1">
    <citation type="submission" date="2016-10" db="EMBL/GenBank/DDBJ databases">
        <authorList>
            <person name="Varghese N."/>
            <person name="Submissions S."/>
        </authorList>
    </citation>
    <scope>NUCLEOTIDE SEQUENCE [LARGE SCALE GENOMIC DNA]</scope>
    <source>
        <strain evidence="2">CGMCC 1.3566</strain>
    </source>
</reference>
<proteinExistence type="predicted"/>
<evidence type="ECO:0000313" key="1">
    <source>
        <dbReference type="EMBL" id="SES89569.1"/>
    </source>
</evidence>
<protein>
    <submittedName>
        <fullName evidence="1">Uncharacterized protein</fullName>
    </submittedName>
</protein>
<dbReference type="AlphaFoldDB" id="A0A1I0A7B0"/>
<organism evidence="1 2">
    <name type="scientific">Salinibacillus kushneri</name>
    <dbReference type="NCBI Taxonomy" id="237682"/>
    <lineage>
        <taxon>Bacteria</taxon>
        <taxon>Bacillati</taxon>
        <taxon>Bacillota</taxon>
        <taxon>Bacilli</taxon>
        <taxon>Bacillales</taxon>
        <taxon>Bacillaceae</taxon>
        <taxon>Salinibacillus</taxon>
    </lineage>
</organism>
<dbReference type="Proteomes" id="UP000199095">
    <property type="component" value="Unassembled WGS sequence"/>
</dbReference>
<accession>A0A1I0A7B0</accession>